<protein>
    <submittedName>
        <fullName evidence="1">Uncharacterized protein</fullName>
    </submittedName>
</protein>
<dbReference type="STRING" id="2060906.A0A0H1B4I9"/>
<evidence type="ECO:0000313" key="1">
    <source>
        <dbReference type="EMBL" id="KLJ05912.1"/>
    </source>
</evidence>
<keyword evidence="2" id="KW-1185">Reference proteome</keyword>
<reference evidence="2" key="1">
    <citation type="journal article" date="2015" name="PLoS Genet.">
        <title>The dynamic genome and transcriptome of the human fungal pathogen Blastomyces and close relative Emmonsia.</title>
        <authorList>
            <person name="Munoz J.F."/>
            <person name="Gauthier G.M."/>
            <person name="Desjardins C.A."/>
            <person name="Gallo J.E."/>
            <person name="Holder J."/>
            <person name="Sullivan T.D."/>
            <person name="Marty A.J."/>
            <person name="Carmen J.C."/>
            <person name="Chen Z."/>
            <person name="Ding L."/>
            <person name="Gujja S."/>
            <person name="Magrini V."/>
            <person name="Misas E."/>
            <person name="Mitreva M."/>
            <person name="Priest M."/>
            <person name="Saif S."/>
            <person name="Whiston E.A."/>
            <person name="Young S."/>
            <person name="Zeng Q."/>
            <person name="Goldman W.E."/>
            <person name="Mardis E.R."/>
            <person name="Taylor J.W."/>
            <person name="McEwen J.G."/>
            <person name="Clay O.K."/>
            <person name="Klein B.S."/>
            <person name="Cuomo C.A."/>
        </authorList>
    </citation>
    <scope>NUCLEOTIDE SEQUENCE [LARGE SCALE GENOMIC DNA]</scope>
    <source>
        <strain evidence="2">UAMH 139</strain>
    </source>
</reference>
<accession>A0A0H1B4I9</accession>
<dbReference type="OrthoDB" id="4508254at2759"/>
<dbReference type="AlphaFoldDB" id="A0A0H1B4I9"/>
<name>A0A0H1B4I9_9EURO</name>
<evidence type="ECO:0000313" key="2">
    <source>
        <dbReference type="Proteomes" id="UP000053573"/>
    </source>
</evidence>
<dbReference type="Proteomes" id="UP000053573">
    <property type="component" value="Unassembled WGS sequence"/>
</dbReference>
<dbReference type="EMBL" id="LDEV01003407">
    <property type="protein sequence ID" value="KLJ05912.1"/>
    <property type="molecule type" value="Genomic_DNA"/>
</dbReference>
<gene>
    <name evidence="1" type="ORF">EMPG_10664</name>
</gene>
<comment type="caution">
    <text evidence="1">The sequence shown here is derived from an EMBL/GenBank/DDBJ whole genome shotgun (WGS) entry which is preliminary data.</text>
</comment>
<sequence length="73" mass="8950">NNYLVFQRHYRYLTVRHNKLDVTVNNIHHDIFLINLKEHQKFFVKTCLDNFYITDQNSIENIDIDNLIKQLMN</sequence>
<proteinExistence type="predicted"/>
<organism evidence="1 2">
    <name type="scientific">Blastomyces silverae</name>
    <dbReference type="NCBI Taxonomy" id="2060906"/>
    <lineage>
        <taxon>Eukaryota</taxon>
        <taxon>Fungi</taxon>
        <taxon>Dikarya</taxon>
        <taxon>Ascomycota</taxon>
        <taxon>Pezizomycotina</taxon>
        <taxon>Eurotiomycetes</taxon>
        <taxon>Eurotiomycetidae</taxon>
        <taxon>Onygenales</taxon>
        <taxon>Ajellomycetaceae</taxon>
        <taxon>Blastomyces</taxon>
    </lineage>
</organism>
<feature type="non-terminal residue" evidence="1">
    <location>
        <position position="1"/>
    </location>
</feature>